<protein>
    <submittedName>
        <fullName evidence="7">TetR family transcriptional regulator</fullName>
    </submittedName>
</protein>
<dbReference type="PANTHER" id="PTHR30055:SF158">
    <property type="entry name" value="POSSIBLE TRANSCRIPTIONAL REGULATORY PROTEIN (PROBABLY TETR-FAMILY)"/>
    <property type="match status" value="1"/>
</dbReference>
<reference evidence="7 8" key="1">
    <citation type="submission" date="2019-07" db="EMBL/GenBank/DDBJ databases">
        <title>R&amp;d 2014.</title>
        <authorList>
            <person name="Klenk H.-P."/>
        </authorList>
    </citation>
    <scope>NUCLEOTIDE SEQUENCE [LARGE SCALE GENOMIC DNA]</scope>
    <source>
        <strain evidence="7 8">DSM 43194</strain>
    </source>
</reference>
<dbReference type="SUPFAM" id="SSF46689">
    <property type="entry name" value="Homeodomain-like"/>
    <property type="match status" value="1"/>
</dbReference>
<dbReference type="PROSITE" id="PS01081">
    <property type="entry name" value="HTH_TETR_1"/>
    <property type="match status" value="1"/>
</dbReference>
<feature type="region of interest" description="Disordered" evidence="5">
    <location>
        <begin position="1"/>
        <end position="30"/>
    </location>
</feature>
<dbReference type="InterPro" id="IPR001647">
    <property type="entry name" value="HTH_TetR"/>
</dbReference>
<evidence type="ECO:0000313" key="7">
    <source>
        <dbReference type="EMBL" id="TWH18207.1"/>
    </source>
</evidence>
<name>A0A660C8M4_9PSEU</name>
<sequence>MSSTAKAPTADGAAGKSAKTPRKRMPRAQRERQMIEVAEAVFAERGYTAASMDEIAERVGVSKPMLYEYFHSKEGLLLACIREARAELRRVTEQAVAKSGDAEEALRQGLLAFFAFIRDRRQSWMLVRHEATLVGTAADELEATRQQQTDLIATLMGDFVDPAAAESVGASGLLHAAAEFVVGGCERLAIWCEQRDDLTPEVVSEYAVNLLWGGLAQLTSR</sequence>
<organism evidence="7 8">
    <name type="scientific">Prauserella rugosa</name>
    <dbReference type="NCBI Taxonomy" id="43354"/>
    <lineage>
        <taxon>Bacteria</taxon>
        <taxon>Bacillati</taxon>
        <taxon>Actinomycetota</taxon>
        <taxon>Actinomycetes</taxon>
        <taxon>Pseudonocardiales</taxon>
        <taxon>Pseudonocardiaceae</taxon>
        <taxon>Prauserella</taxon>
    </lineage>
</organism>
<keyword evidence="3" id="KW-0804">Transcription</keyword>
<dbReference type="GO" id="GO:0045892">
    <property type="term" value="P:negative regulation of DNA-templated transcription"/>
    <property type="evidence" value="ECO:0007669"/>
    <property type="project" value="UniProtKB-ARBA"/>
</dbReference>
<evidence type="ECO:0000313" key="8">
    <source>
        <dbReference type="Proteomes" id="UP000317303"/>
    </source>
</evidence>
<accession>A0A660C8M4</accession>
<feature type="DNA-binding region" description="H-T-H motif" evidence="4">
    <location>
        <begin position="51"/>
        <end position="70"/>
    </location>
</feature>
<dbReference type="PANTHER" id="PTHR30055">
    <property type="entry name" value="HTH-TYPE TRANSCRIPTIONAL REGULATOR RUTR"/>
    <property type="match status" value="1"/>
</dbReference>
<evidence type="ECO:0000256" key="1">
    <source>
        <dbReference type="ARBA" id="ARBA00023015"/>
    </source>
</evidence>
<dbReference type="InterPro" id="IPR050109">
    <property type="entry name" value="HTH-type_TetR-like_transc_reg"/>
</dbReference>
<evidence type="ECO:0000256" key="5">
    <source>
        <dbReference type="SAM" id="MobiDB-lite"/>
    </source>
</evidence>
<dbReference type="InterPro" id="IPR023772">
    <property type="entry name" value="DNA-bd_HTH_TetR-type_CS"/>
</dbReference>
<keyword evidence="8" id="KW-1185">Reference proteome</keyword>
<dbReference type="FunFam" id="1.10.10.60:FF:000141">
    <property type="entry name" value="TetR family transcriptional regulator"/>
    <property type="match status" value="1"/>
</dbReference>
<evidence type="ECO:0000256" key="3">
    <source>
        <dbReference type="ARBA" id="ARBA00023163"/>
    </source>
</evidence>
<evidence type="ECO:0000259" key="6">
    <source>
        <dbReference type="PROSITE" id="PS50977"/>
    </source>
</evidence>
<keyword evidence="2 4" id="KW-0238">DNA-binding</keyword>
<dbReference type="Pfam" id="PF00440">
    <property type="entry name" value="TetR_N"/>
    <property type="match status" value="1"/>
</dbReference>
<dbReference type="InterPro" id="IPR009057">
    <property type="entry name" value="Homeodomain-like_sf"/>
</dbReference>
<dbReference type="GO" id="GO:0003700">
    <property type="term" value="F:DNA-binding transcription factor activity"/>
    <property type="evidence" value="ECO:0007669"/>
    <property type="project" value="TreeGrafter"/>
</dbReference>
<dbReference type="GO" id="GO:0000976">
    <property type="term" value="F:transcription cis-regulatory region binding"/>
    <property type="evidence" value="ECO:0007669"/>
    <property type="project" value="TreeGrafter"/>
</dbReference>
<proteinExistence type="predicted"/>
<dbReference type="PRINTS" id="PR00455">
    <property type="entry name" value="HTHTETR"/>
</dbReference>
<dbReference type="Gene3D" id="1.10.357.10">
    <property type="entry name" value="Tetracycline Repressor, domain 2"/>
    <property type="match status" value="1"/>
</dbReference>
<dbReference type="Proteomes" id="UP000317303">
    <property type="component" value="Unassembled WGS sequence"/>
</dbReference>
<comment type="caution">
    <text evidence="7">The sequence shown here is derived from an EMBL/GenBank/DDBJ whole genome shotgun (WGS) entry which is preliminary data.</text>
</comment>
<evidence type="ECO:0000256" key="4">
    <source>
        <dbReference type="PROSITE-ProRule" id="PRU00335"/>
    </source>
</evidence>
<dbReference type="EMBL" id="VLJV01000001">
    <property type="protein sequence ID" value="TWH18207.1"/>
    <property type="molecule type" value="Genomic_DNA"/>
</dbReference>
<dbReference type="AlphaFoldDB" id="A0A660C8M4"/>
<feature type="domain" description="HTH tetR-type" evidence="6">
    <location>
        <begin position="28"/>
        <end position="88"/>
    </location>
</feature>
<evidence type="ECO:0000256" key="2">
    <source>
        <dbReference type="ARBA" id="ARBA00023125"/>
    </source>
</evidence>
<keyword evidence="1" id="KW-0805">Transcription regulation</keyword>
<dbReference type="PROSITE" id="PS50977">
    <property type="entry name" value="HTH_TETR_2"/>
    <property type="match status" value="1"/>
</dbReference>
<gene>
    <name evidence="7" type="ORF">JD82_00022</name>
</gene>